<feature type="domain" description="Cobalamin-independent methionine synthase MetE N-terminal" evidence="12">
    <location>
        <begin position="3"/>
        <end position="310"/>
    </location>
</feature>
<feature type="binding site" evidence="10">
    <location>
        <position position="484"/>
    </location>
    <ligand>
        <name>L-homocysteine</name>
        <dbReference type="ChEBI" id="CHEBI:58199"/>
    </ligand>
</feature>
<evidence type="ECO:0000256" key="9">
    <source>
        <dbReference type="ARBA" id="ARBA00023167"/>
    </source>
</evidence>
<feature type="binding site" evidence="10">
    <location>
        <position position="665"/>
    </location>
    <ligand>
        <name>Zn(2+)</name>
        <dbReference type="ChEBI" id="CHEBI:29105"/>
        <note>catalytic</note>
    </ligand>
</feature>
<feature type="binding site" evidence="10">
    <location>
        <begin position="431"/>
        <end position="433"/>
    </location>
    <ligand>
        <name>L-methionine</name>
        <dbReference type="ChEBI" id="CHEBI:57844"/>
    </ligand>
</feature>
<dbReference type="Proteomes" id="UP001290861">
    <property type="component" value="Unassembled WGS sequence"/>
</dbReference>
<evidence type="ECO:0000259" key="11">
    <source>
        <dbReference type="Pfam" id="PF01717"/>
    </source>
</evidence>
<comment type="caution">
    <text evidence="13">The sequence shown here is derived from an EMBL/GenBank/DDBJ whole genome shotgun (WGS) entry which is preliminary data.</text>
</comment>
<dbReference type="HAMAP" id="MF_00172">
    <property type="entry name" value="Meth_synth"/>
    <property type="match status" value="1"/>
</dbReference>
<protein>
    <recommendedName>
        <fullName evidence="10">5-methyltetrahydropteroyltriglutamate--homocysteine methyltransferase</fullName>
        <ecNumber evidence="10">2.1.1.14</ecNumber>
    </recommendedName>
    <alternativeName>
        <fullName evidence="10">Cobalamin-independent methionine synthase</fullName>
    </alternativeName>
    <alternativeName>
        <fullName evidence="10">Methionine synthase, vitamin-B12 independent isozyme</fullName>
    </alternativeName>
</protein>
<keyword evidence="10" id="KW-0677">Repeat</keyword>
<evidence type="ECO:0000259" key="12">
    <source>
        <dbReference type="Pfam" id="PF08267"/>
    </source>
</evidence>
<feature type="active site" description="Proton donor" evidence="10">
    <location>
        <position position="694"/>
    </location>
</feature>
<feature type="binding site" evidence="10">
    <location>
        <position position="599"/>
    </location>
    <ligand>
        <name>L-methionine</name>
        <dbReference type="ChEBI" id="CHEBI:57844"/>
    </ligand>
</feature>
<keyword evidence="4 10" id="KW-0489">Methyltransferase</keyword>
<evidence type="ECO:0000256" key="4">
    <source>
        <dbReference type="ARBA" id="ARBA00022603"/>
    </source>
</evidence>
<dbReference type="RefSeq" id="WP_322608069.1">
    <property type="nucleotide sequence ID" value="NZ_JARVCO010000007.1"/>
</dbReference>
<feature type="binding site" evidence="10">
    <location>
        <position position="112"/>
    </location>
    <ligand>
        <name>5-methyltetrahydropteroyltri-L-glutamate</name>
        <dbReference type="ChEBI" id="CHEBI:58207"/>
    </ligand>
</feature>
<dbReference type="NCBIfam" id="NF003556">
    <property type="entry name" value="PRK05222.1"/>
    <property type="match status" value="1"/>
</dbReference>
<evidence type="ECO:0000256" key="2">
    <source>
        <dbReference type="ARBA" id="ARBA00004681"/>
    </source>
</evidence>
<comment type="function">
    <text evidence="1 10">Catalyzes the transfer of a methyl group from 5-methyltetrahydrofolate to homocysteine resulting in methionine formation.</text>
</comment>
<dbReference type="GO" id="GO:0032259">
    <property type="term" value="P:methylation"/>
    <property type="evidence" value="ECO:0007669"/>
    <property type="project" value="UniProtKB-KW"/>
</dbReference>
<dbReference type="PIRSF" id="PIRSF000382">
    <property type="entry name" value="MeTrfase_B12_ind"/>
    <property type="match status" value="1"/>
</dbReference>
<feature type="binding site" evidence="10">
    <location>
        <position position="605"/>
    </location>
    <ligand>
        <name>5-methyltetrahydropteroyltri-L-glutamate</name>
        <dbReference type="ChEBI" id="CHEBI:58207"/>
    </ligand>
</feature>
<feature type="binding site" evidence="10">
    <location>
        <begin position="431"/>
        <end position="433"/>
    </location>
    <ligand>
        <name>L-homocysteine</name>
        <dbReference type="ChEBI" id="CHEBI:58199"/>
    </ligand>
</feature>
<keyword evidence="8 10" id="KW-0862">Zinc</keyword>
<feature type="binding site" evidence="10">
    <location>
        <position position="641"/>
    </location>
    <ligand>
        <name>Zn(2+)</name>
        <dbReference type="ChEBI" id="CHEBI:29105"/>
        <note>catalytic</note>
    </ligand>
</feature>
<dbReference type="GO" id="GO:0003871">
    <property type="term" value="F:5-methyltetrahydropteroyltriglutamate-homocysteine S-methyltransferase activity"/>
    <property type="evidence" value="ECO:0007669"/>
    <property type="project" value="UniProtKB-EC"/>
</dbReference>
<proteinExistence type="inferred from homology"/>
<dbReference type="Pfam" id="PF08267">
    <property type="entry name" value="Meth_synt_1"/>
    <property type="match status" value="1"/>
</dbReference>
<accession>A0ABU5MWD6</accession>
<evidence type="ECO:0000313" key="13">
    <source>
        <dbReference type="EMBL" id="MDZ8118271.1"/>
    </source>
</evidence>
<dbReference type="InterPro" id="IPR013215">
    <property type="entry name" value="Cbl-indep_Met_Synth_N"/>
</dbReference>
<dbReference type="Pfam" id="PF01717">
    <property type="entry name" value="Meth_synt_2"/>
    <property type="match status" value="1"/>
</dbReference>
<evidence type="ECO:0000256" key="10">
    <source>
        <dbReference type="HAMAP-Rule" id="MF_00172"/>
    </source>
</evidence>
<evidence type="ECO:0000256" key="8">
    <source>
        <dbReference type="ARBA" id="ARBA00022833"/>
    </source>
</evidence>
<dbReference type="NCBIfam" id="TIGR01371">
    <property type="entry name" value="met_syn_B12ind"/>
    <property type="match status" value="1"/>
</dbReference>
<keyword evidence="14" id="KW-1185">Reference proteome</keyword>
<name>A0ABU5MWD6_9BACT</name>
<comment type="similarity">
    <text evidence="3 10">Belongs to the vitamin-B12 independent methionine synthase family.</text>
</comment>
<feature type="domain" description="Cobalamin-independent methionine synthase MetE C-terminal/archaeal" evidence="11">
    <location>
        <begin position="426"/>
        <end position="748"/>
    </location>
</feature>
<dbReference type="Gene3D" id="3.20.20.210">
    <property type="match status" value="2"/>
</dbReference>
<evidence type="ECO:0000256" key="6">
    <source>
        <dbReference type="ARBA" id="ARBA00022679"/>
    </source>
</evidence>
<dbReference type="CDD" id="cd03312">
    <property type="entry name" value="CIMS_N_terminal_like"/>
    <property type="match status" value="1"/>
</dbReference>
<evidence type="ECO:0000256" key="7">
    <source>
        <dbReference type="ARBA" id="ARBA00022723"/>
    </source>
</evidence>
<evidence type="ECO:0000256" key="5">
    <source>
        <dbReference type="ARBA" id="ARBA00022605"/>
    </source>
</evidence>
<dbReference type="CDD" id="cd03311">
    <property type="entry name" value="CIMS_C_terminal_like"/>
    <property type="match status" value="1"/>
</dbReference>
<sequence>MKSHILGFPRIGSQRELKFALEAYWRKTCTETELQQQAAAIRLRNWTLQKKAGLDYVSVGDFSLYDHVLDMSVVLGAVPARFRSSGKFTLNTYFDMARGNAEAGIAAMEMTKWFDTNYHYIVPEIEPDMTFHYSSDILLQETTDALQAGFNPKPTMVGPLTYLALAKAQKGVNKWDVLESIVEVYGELLEELSEHADCIQLDEPIFCTDLPDEIRDRAEQVYAQLRDRAKHSRLLLGTYFGGLKENLELTARLPVDILHIDLVRAPEQLDAVLEKWPRHKMLSLGLIDGRNIWKSDFSTLLKTVEKAKQKRETDQLWIGTSCSLLHAPVSLEAENALPPELKDWMAFAVEKCTEVKTIAQIAQGFHEEQRLAENVASIKNRRTSLLAVDPAVRNRTEQADAGMCRRNRPFAERKKCQQQQLNLPPLPTTTIGSFPQTREIRKIRKAFREGLCDEKTYTRAMQQEIHSVIQEQEQAGLDVLVHGEPERNDMVEYFGQQLNGFCFSQYGWVQSYGSRCVKPPIIYGDISRSGPMTVDWITYAQSQTDKPMKGMLTGPVTILCWSFVRDDLPRKTVCRQIALAIRDEVQDLEKAGIGIIQIDEAALREGLPIRKDEQADYLNWAIESFRLATSGVSDKTQIHTHMCYSEFNAILHAIAEMDADVISIEASRSDMELLQAFEQFDYPNDIGPGVWDIHSPRVPTVAEICGLIQKALKVIPKEQLWINPDCGLKTRGWTETRQALKNMVNAAQAIRNTL</sequence>
<dbReference type="InterPro" id="IPR038071">
    <property type="entry name" value="UROD/MetE-like_sf"/>
</dbReference>
<feature type="binding site" evidence="10">
    <location>
        <position position="484"/>
    </location>
    <ligand>
        <name>L-methionine</name>
        <dbReference type="ChEBI" id="CHEBI:57844"/>
    </ligand>
</feature>
<comment type="pathway">
    <text evidence="2 10">Amino-acid biosynthesis; L-methionine biosynthesis via de novo pathway; L-methionine from L-homocysteine (MetE route): step 1/1.</text>
</comment>
<keyword evidence="9 10" id="KW-0486">Methionine biosynthesis</keyword>
<keyword evidence="5 10" id="KW-0028">Amino-acid biosynthesis</keyword>
<evidence type="ECO:0000256" key="1">
    <source>
        <dbReference type="ARBA" id="ARBA00002777"/>
    </source>
</evidence>
<feature type="binding site" evidence="10">
    <location>
        <begin position="15"/>
        <end position="18"/>
    </location>
    <ligand>
        <name>5-methyltetrahydropteroyltri-L-glutamate</name>
        <dbReference type="ChEBI" id="CHEBI:58207"/>
    </ligand>
</feature>
<reference evidence="13 14" key="1">
    <citation type="journal article" date="2024" name="Appl. Environ. Microbiol.">
        <title>Pontiella agarivorans sp. nov., a novel marine anaerobic bacterium capable of degrading macroalgal polysaccharides and fixing nitrogen.</title>
        <authorList>
            <person name="Liu N."/>
            <person name="Kivenson V."/>
            <person name="Peng X."/>
            <person name="Cui Z."/>
            <person name="Lankiewicz T.S."/>
            <person name="Gosselin K.M."/>
            <person name="English C.J."/>
            <person name="Blair E.M."/>
            <person name="O'Malley M.A."/>
            <person name="Valentine D.L."/>
        </authorList>
    </citation>
    <scope>NUCLEOTIDE SEQUENCE [LARGE SCALE GENOMIC DNA]</scope>
    <source>
        <strain evidence="13 14">NLcol2</strain>
    </source>
</reference>
<feature type="binding site" evidence="10">
    <location>
        <position position="643"/>
    </location>
    <ligand>
        <name>Zn(2+)</name>
        <dbReference type="ChEBI" id="CHEBI:29105"/>
        <note>catalytic</note>
    </ligand>
</feature>
<dbReference type="InterPro" id="IPR006276">
    <property type="entry name" value="Cobalamin-indep_Met_synthase"/>
</dbReference>
<feature type="binding site" evidence="10">
    <location>
        <position position="599"/>
    </location>
    <ligand>
        <name>L-homocysteine</name>
        <dbReference type="ChEBI" id="CHEBI:58199"/>
    </ligand>
</feature>
<dbReference type="EC" id="2.1.1.14" evidence="10"/>
<feature type="binding site" evidence="10">
    <location>
        <position position="561"/>
    </location>
    <ligand>
        <name>5-methyltetrahydropteroyltri-L-glutamate</name>
        <dbReference type="ChEBI" id="CHEBI:58207"/>
    </ligand>
</feature>
<keyword evidence="6 10" id="KW-0808">Transferase</keyword>
<feature type="binding site" evidence="10">
    <location>
        <begin position="515"/>
        <end position="516"/>
    </location>
    <ligand>
        <name>5-methyltetrahydropteroyltri-L-glutamate</name>
        <dbReference type="ChEBI" id="CHEBI:58207"/>
    </ligand>
</feature>
<evidence type="ECO:0000313" key="14">
    <source>
        <dbReference type="Proteomes" id="UP001290861"/>
    </source>
</evidence>
<comment type="catalytic activity">
    <reaction evidence="10">
        <text>5-methyltetrahydropteroyltri-L-glutamate + L-homocysteine = tetrahydropteroyltri-L-glutamate + L-methionine</text>
        <dbReference type="Rhea" id="RHEA:21196"/>
        <dbReference type="ChEBI" id="CHEBI:57844"/>
        <dbReference type="ChEBI" id="CHEBI:58140"/>
        <dbReference type="ChEBI" id="CHEBI:58199"/>
        <dbReference type="ChEBI" id="CHEBI:58207"/>
        <dbReference type="EC" id="2.1.1.14"/>
    </reaction>
</comment>
<feature type="binding site" evidence="10">
    <location>
        <position position="726"/>
    </location>
    <ligand>
        <name>Zn(2+)</name>
        <dbReference type="ChEBI" id="CHEBI:29105"/>
        <note>catalytic</note>
    </ligand>
</feature>
<dbReference type="PANTHER" id="PTHR30519">
    <property type="entry name" value="5-METHYLTETRAHYDROPTEROYLTRIGLUTAMATE--HOMOCYSTEINE METHYLTRANSFERASE"/>
    <property type="match status" value="1"/>
</dbReference>
<organism evidence="13 14">
    <name type="scientific">Pontiella agarivorans</name>
    <dbReference type="NCBI Taxonomy" id="3038953"/>
    <lineage>
        <taxon>Bacteria</taxon>
        <taxon>Pseudomonadati</taxon>
        <taxon>Kiritimatiellota</taxon>
        <taxon>Kiritimatiellia</taxon>
        <taxon>Kiritimatiellales</taxon>
        <taxon>Pontiellaceae</taxon>
        <taxon>Pontiella</taxon>
    </lineage>
</organism>
<dbReference type="EMBL" id="JARVCO010000007">
    <property type="protein sequence ID" value="MDZ8118271.1"/>
    <property type="molecule type" value="Genomic_DNA"/>
</dbReference>
<evidence type="ECO:0000256" key="3">
    <source>
        <dbReference type="ARBA" id="ARBA00009553"/>
    </source>
</evidence>
<keyword evidence="7 10" id="KW-0479">Metal-binding</keyword>
<dbReference type="SUPFAM" id="SSF51726">
    <property type="entry name" value="UROD/MetE-like"/>
    <property type="match status" value="2"/>
</dbReference>
<dbReference type="InterPro" id="IPR002629">
    <property type="entry name" value="Met_Synth_C/arc"/>
</dbReference>
<comment type="cofactor">
    <cofactor evidence="10">
        <name>Zn(2+)</name>
        <dbReference type="ChEBI" id="CHEBI:29105"/>
    </cofactor>
    <text evidence="10">Binds 1 zinc ion per subunit.</text>
</comment>
<gene>
    <name evidence="10 13" type="primary">metE</name>
    <name evidence="13" type="ORF">P9H32_06470</name>
</gene>